<accession>A0ACA9KPY3</accession>
<protein>
    <submittedName>
        <fullName evidence="1">17628_t:CDS:1</fullName>
    </submittedName>
</protein>
<evidence type="ECO:0000313" key="2">
    <source>
        <dbReference type="Proteomes" id="UP000789920"/>
    </source>
</evidence>
<name>A0ACA9KPY3_9GLOM</name>
<dbReference type="Proteomes" id="UP000789920">
    <property type="component" value="Unassembled WGS sequence"/>
</dbReference>
<comment type="caution">
    <text evidence="1">The sequence shown here is derived from an EMBL/GenBank/DDBJ whole genome shotgun (WGS) entry which is preliminary data.</text>
</comment>
<keyword evidence="2" id="KW-1185">Reference proteome</keyword>
<evidence type="ECO:0000313" key="1">
    <source>
        <dbReference type="EMBL" id="CAG8486417.1"/>
    </source>
</evidence>
<organism evidence="1 2">
    <name type="scientific">Racocetra persica</name>
    <dbReference type="NCBI Taxonomy" id="160502"/>
    <lineage>
        <taxon>Eukaryota</taxon>
        <taxon>Fungi</taxon>
        <taxon>Fungi incertae sedis</taxon>
        <taxon>Mucoromycota</taxon>
        <taxon>Glomeromycotina</taxon>
        <taxon>Glomeromycetes</taxon>
        <taxon>Diversisporales</taxon>
        <taxon>Gigasporaceae</taxon>
        <taxon>Racocetra</taxon>
    </lineage>
</organism>
<proteinExistence type="predicted"/>
<dbReference type="EMBL" id="CAJVQC010001052">
    <property type="protein sequence ID" value="CAG8486417.1"/>
    <property type="molecule type" value="Genomic_DNA"/>
</dbReference>
<reference evidence="1" key="1">
    <citation type="submission" date="2021-06" db="EMBL/GenBank/DDBJ databases">
        <authorList>
            <person name="Kallberg Y."/>
            <person name="Tangrot J."/>
            <person name="Rosling A."/>
        </authorList>
    </citation>
    <scope>NUCLEOTIDE SEQUENCE</scope>
    <source>
        <strain evidence="1">MA461A</strain>
    </source>
</reference>
<feature type="non-terminal residue" evidence="1">
    <location>
        <position position="259"/>
    </location>
</feature>
<gene>
    <name evidence="1" type="ORF">RPERSI_LOCUS1202</name>
</gene>
<sequence>MNNPAGIYHYRETLCNDPDKDFEILDYVSIEYNSESLEQPTPSLLSKYSTSNTEIDINIYDSSYDIQFDTSAIGLAKAYANSSSTTIQEQDNEIDINWLAQDLDRCHHLVEKLLKQLGGILELDFDAVDKIVMKSKGNSLNTLEKFLSIEQRFVKKDIYSVDTINRHHDDSAKSLQLITKWINEISESAYRDIQCLLLHKFLKEYEFTSRKSMEEKETISTSLSFLGVKITFRLKKVNVRKLSNSEIYCDVIKRNPKQM</sequence>